<reference evidence="2" key="1">
    <citation type="journal article" date="2020" name="Fungal Divers.">
        <title>Resolving the Mortierellaceae phylogeny through synthesis of multi-gene phylogenetics and phylogenomics.</title>
        <authorList>
            <person name="Vandepol N."/>
            <person name="Liber J."/>
            <person name="Desiro A."/>
            <person name="Na H."/>
            <person name="Kennedy M."/>
            <person name="Barry K."/>
            <person name="Grigoriev I.V."/>
            <person name="Miller A.N."/>
            <person name="O'Donnell K."/>
            <person name="Stajich J.E."/>
            <person name="Bonito G."/>
        </authorList>
    </citation>
    <scope>NUCLEOTIDE SEQUENCE</scope>
    <source>
        <strain evidence="2">BC1065</strain>
    </source>
</reference>
<name>A0A9P6PRB3_9FUNG</name>
<accession>A0A9P6PRB3</accession>
<evidence type="ECO:0000313" key="2">
    <source>
        <dbReference type="EMBL" id="KAG0251879.1"/>
    </source>
</evidence>
<evidence type="ECO:0000256" key="1">
    <source>
        <dbReference type="SAM" id="MobiDB-lite"/>
    </source>
</evidence>
<protein>
    <submittedName>
        <fullName evidence="2">Uncharacterized protein</fullName>
    </submittedName>
</protein>
<evidence type="ECO:0000313" key="3">
    <source>
        <dbReference type="Proteomes" id="UP000807716"/>
    </source>
</evidence>
<dbReference type="AlphaFoldDB" id="A0A9P6PRB3"/>
<feature type="compositionally biased region" description="Basic and acidic residues" evidence="1">
    <location>
        <begin position="38"/>
        <end position="49"/>
    </location>
</feature>
<proteinExistence type="predicted"/>
<feature type="compositionally biased region" description="Polar residues" evidence="1">
    <location>
        <begin position="1"/>
        <end position="10"/>
    </location>
</feature>
<keyword evidence="3" id="KW-1185">Reference proteome</keyword>
<dbReference type="Proteomes" id="UP000807716">
    <property type="component" value="Unassembled WGS sequence"/>
</dbReference>
<dbReference type="EMBL" id="JAAAJB010000710">
    <property type="protein sequence ID" value="KAG0251879.1"/>
    <property type="molecule type" value="Genomic_DNA"/>
</dbReference>
<gene>
    <name evidence="2" type="ORF">DFQ27_008473</name>
</gene>
<sequence length="177" mass="19548">MQPATKSVNVQAIAPRHALHVPVTSATPAIRSSLKRSRQSDEDAARQARDAIILKLQRPPHVVHSPKRKIQQGESSKENKKKTRAEDEASTSRVVADDATTICNPQERTDKSDGEDDSTSLEAKLQPHFSLDSARRIKLTLAGFDVGAAFRLLQEEAAPFVNDDTLKVSIKKLYLML</sequence>
<comment type="caution">
    <text evidence="2">The sequence shown here is derived from an EMBL/GenBank/DDBJ whole genome shotgun (WGS) entry which is preliminary data.</text>
</comment>
<dbReference type="OrthoDB" id="2438799at2759"/>
<feature type="region of interest" description="Disordered" evidence="1">
    <location>
        <begin position="1"/>
        <end position="120"/>
    </location>
</feature>
<organism evidence="2 3">
    <name type="scientific">Actinomortierella ambigua</name>
    <dbReference type="NCBI Taxonomy" id="1343610"/>
    <lineage>
        <taxon>Eukaryota</taxon>
        <taxon>Fungi</taxon>
        <taxon>Fungi incertae sedis</taxon>
        <taxon>Mucoromycota</taxon>
        <taxon>Mortierellomycotina</taxon>
        <taxon>Mortierellomycetes</taxon>
        <taxon>Mortierellales</taxon>
        <taxon>Mortierellaceae</taxon>
        <taxon>Actinomortierella</taxon>
    </lineage>
</organism>